<feature type="region of interest" description="Disordered" evidence="1">
    <location>
        <begin position="1106"/>
        <end position="1163"/>
    </location>
</feature>
<dbReference type="InterPro" id="IPR005062">
    <property type="entry name" value="SAC3/GANP/THP3_conserved"/>
</dbReference>
<feature type="region of interest" description="Disordered" evidence="1">
    <location>
        <begin position="601"/>
        <end position="808"/>
    </location>
</feature>
<dbReference type="GO" id="GO:0070390">
    <property type="term" value="C:transcription export complex 2"/>
    <property type="evidence" value="ECO:0007669"/>
    <property type="project" value="TreeGrafter"/>
</dbReference>
<dbReference type="Pfam" id="PF03399">
    <property type="entry name" value="SAC3_GANP"/>
    <property type="match status" value="1"/>
</dbReference>
<dbReference type="AlphaFoldDB" id="A0A8K0SRQ5"/>
<feature type="compositionally biased region" description="Polar residues" evidence="1">
    <location>
        <begin position="786"/>
        <end position="795"/>
    </location>
</feature>
<dbReference type="GO" id="GO:0006406">
    <property type="term" value="P:mRNA export from nucleus"/>
    <property type="evidence" value="ECO:0007669"/>
    <property type="project" value="TreeGrafter"/>
</dbReference>
<dbReference type="GO" id="GO:0005737">
    <property type="term" value="C:cytoplasm"/>
    <property type="evidence" value="ECO:0007669"/>
    <property type="project" value="TreeGrafter"/>
</dbReference>
<protein>
    <submittedName>
        <fullName evidence="3">SAC3/GANP/Nin1/mts3/eIF-3 p25 family-domain-containing protein</fullName>
    </submittedName>
</protein>
<evidence type="ECO:0000313" key="4">
    <source>
        <dbReference type="Proteomes" id="UP000813444"/>
    </source>
</evidence>
<feature type="compositionally biased region" description="Low complexity" evidence="1">
    <location>
        <begin position="711"/>
        <end position="722"/>
    </location>
</feature>
<feature type="compositionally biased region" description="Low complexity" evidence="1">
    <location>
        <begin position="774"/>
        <end position="785"/>
    </location>
</feature>
<proteinExistence type="predicted"/>
<name>A0A8K0SRQ5_9HYPO</name>
<evidence type="ECO:0000313" key="3">
    <source>
        <dbReference type="EMBL" id="KAH7318587.1"/>
    </source>
</evidence>
<feature type="region of interest" description="Disordered" evidence="1">
    <location>
        <begin position="1"/>
        <end position="183"/>
    </location>
</feature>
<evidence type="ECO:0000259" key="2">
    <source>
        <dbReference type="Pfam" id="PF03399"/>
    </source>
</evidence>
<feature type="compositionally biased region" description="Polar residues" evidence="1">
    <location>
        <begin position="1"/>
        <end position="15"/>
    </location>
</feature>
<dbReference type="Gene3D" id="1.25.40.990">
    <property type="match status" value="1"/>
</dbReference>
<feature type="region of interest" description="Disordered" evidence="1">
    <location>
        <begin position="1186"/>
        <end position="1205"/>
    </location>
</feature>
<feature type="compositionally biased region" description="Polar residues" evidence="1">
    <location>
        <begin position="1196"/>
        <end position="1205"/>
    </location>
</feature>
<sequence length="1205" mass="132899">MFSPFSQAASSSTPVANPFAPKPQQAAGNPFGFDGAHAQNGNKPHKPKVRFSEGSDTEGKRKAKNPFAANDGNTSDGGWNSNKRGDAGKKKPPQGKKPMNGFDNPKKPQHQGTRQVNGFGSAAPESNGDHSAYPSSADNTDTEASRPPNMNDPHARKVYEQLRKDGVHPPPWPSQPGNPTHKAEMAKFREKYESYRDRVRASLTKAGLIDDPDKRKTLEDAIDFKGICEDMCPEYEKITRITEADVHQPEKDPKTTFPNTARMIKKLARSAAGQEAPLPMDVRSIATLRRTLDYLIDKLLQDDGNLPVLHGFLWDRTRAIRRDFTFFSSMTPDELQNQIYVLENITRFHVTALHLLSQEGMAPEDFVEQQELEQLGKALLSLRDVYDDCNAQGITCKNEAEFRAYYLVFHANDPNILETVQSQWGLHLWKGSDEIRTAVSLVEGLQNTHDFHGPLKDAPSLASSAAYSSYLRIMQDPKVSYTMACFAECHLPQLRRSILRTVKRSLARPKETPKDVTATVLNDFLQFDTVEQAIEFAELHDMTFAPDAEHPSDIARQYLVLNNRQHLPHHRLQHQFSHRLVEKKRGSRSLPDLIHQTVFEEQGGQKPSLASPGEGSLFVPQSNDASTPKPSPSPFTSTAAPSFGFSSPTTTSSSLGAGSQAKTETGFGPVARTPPTFSDFGDAWISNPFGQPNGSDVAQKPTPSFAANPFASATAQSATTPSFLSPSTSNAAPNPFASATPGAFAAPNPQQEAKKASPDAPNGTTMFPQPPPTQTISTPSSPFSTNATLAQESSTPASSPPPVQRVPPRDLLADFTKWFVEGDDGILQDFQDYILNQVVLETFQAFEAEQRELKERQEQEENNKKADDFHRYNVSLKFFYRWKRNAREKRLRSLRRSGREQFRLYHEARRAAELEAAKAAAEKEALEQAQLAELDRPQEFKSLLNQRKPRLSRQQTEEALLESGVLFGVDNEREAVASIVAKGSTASSEFAVPAKPLSRSRSGSSTREGSKTRALREQFLGGSDSSSFRHSLPSMSSRFSASTRAASQFAKTPVRWRLKAMGLVQLPDGTAVPDNLVGQITNGGISPSRLGSELNGERQRRASIGYAKPINPHHRSLSLSRDPVGHGANDSAMTAQKRKRATEDDGAAAVNGGSDSNKSKRLLSEAQEAIRELRALRMELEEDTAWFKNQNEKLQSEGPSRATTP</sequence>
<feature type="compositionally biased region" description="Basic and acidic residues" evidence="1">
    <location>
        <begin position="153"/>
        <end position="167"/>
    </location>
</feature>
<reference evidence="3" key="1">
    <citation type="journal article" date="2021" name="Nat. Commun.">
        <title>Genetic determinants of endophytism in the Arabidopsis root mycobiome.</title>
        <authorList>
            <person name="Mesny F."/>
            <person name="Miyauchi S."/>
            <person name="Thiergart T."/>
            <person name="Pickel B."/>
            <person name="Atanasova L."/>
            <person name="Karlsson M."/>
            <person name="Huettel B."/>
            <person name="Barry K.W."/>
            <person name="Haridas S."/>
            <person name="Chen C."/>
            <person name="Bauer D."/>
            <person name="Andreopoulos W."/>
            <person name="Pangilinan J."/>
            <person name="LaButti K."/>
            <person name="Riley R."/>
            <person name="Lipzen A."/>
            <person name="Clum A."/>
            <person name="Drula E."/>
            <person name="Henrissat B."/>
            <person name="Kohler A."/>
            <person name="Grigoriev I.V."/>
            <person name="Martin F.M."/>
            <person name="Hacquard S."/>
        </authorList>
    </citation>
    <scope>NUCLEOTIDE SEQUENCE</scope>
    <source>
        <strain evidence="3">MPI-CAGE-CH-0235</strain>
    </source>
</reference>
<dbReference type="PANTHER" id="PTHR12436">
    <property type="entry name" value="80 KDA MCM3-ASSOCIATED PROTEIN"/>
    <property type="match status" value="1"/>
</dbReference>
<dbReference type="PANTHER" id="PTHR12436:SF3">
    <property type="entry name" value="GERMINAL-CENTER ASSOCIATED NUCLEAR PROTEIN"/>
    <property type="match status" value="1"/>
</dbReference>
<accession>A0A8K0SRQ5</accession>
<dbReference type="EMBL" id="JAGPNK010000007">
    <property type="protein sequence ID" value="KAH7318587.1"/>
    <property type="molecule type" value="Genomic_DNA"/>
</dbReference>
<feature type="region of interest" description="Disordered" evidence="1">
    <location>
        <begin position="990"/>
        <end position="1030"/>
    </location>
</feature>
<evidence type="ECO:0000256" key="1">
    <source>
        <dbReference type="SAM" id="MobiDB-lite"/>
    </source>
</evidence>
<dbReference type="Proteomes" id="UP000813444">
    <property type="component" value="Unassembled WGS sequence"/>
</dbReference>
<comment type="caution">
    <text evidence="3">The sequence shown here is derived from an EMBL/GenBank/DDBJ whole genome shotgun (WGS) entry which is preliminary data.</text>
</comment>
<dbReference type="InterPro" id="IPR045107">
    <property type="entry name" value="SAC3/GANP/THP3"/>
</dbReference>
<dbReference type="OrthoDB" id="264795at2759"/>
<feature type="compositionally biased region" description="Polar residues" evidence="1">
    <location>
        <begin position="723"/>
        <end position="732"/>
    </location>
</feature>
<feature type="domain" description="SAC3/GANP/THP3 conserved" evidence="2">
    <location>
        <begin position="231"/>
        <end position="544"/>
    </location>
</feature>
<feature type="compositionally biased region" description="Polar residues" evidence="1">
    <location>
        <begin position="71"/>
        <end position="82"/>
    </location>
</feature>
<keyword evidence="4" id="KW-1185">Reference proteome</keyword>
<gene>
    <name evidence="3" type="ORF">B0I35DRAFT_409455</name>
</gene>
<feature type="compositionally biased region" description="Basic and acidic residues" evidence="1">
    <location>
        <begin position="50"/>
        <end position="60"/>
    </location>
</feature>
<feature type="compositionally biased region" description="Low complexity" evidence="1">
    <location>
        <begin position="634"/>
        <end position="659"/>
    </location>
</feature>
<organism evidence="3 4">
    <name type="scientific">Stachybotrys elegans</name>
    <dbReference type="NCBI Taxonomy" id="80388"/>
    <lineage>
        <taxon>Eukaryota</taxon>
        <taxon>Fungi</taxon>
        <taxon>Dikarya</taxon>
        <taxon>Ascomycota</taxon>
        <taxon>Pezizomycotina</taxon>
        <taxon>Sordariomycetes</taxon>
        <taxon>Hypocreomycetidae</taxon>
        <taxon>Hypocreales</taxon>
        <taxon>Stachybotryaceae</taxon>
        <taxon>Stachybotrys</taxon>
    </lineage>
</organism>